<dbReference type="PANTHER" id="PTHR24025">
    <property type="entry name" value="DESMOGLEIN FAMILY MEMBER"/>
    <property type="match status" value="1"/>
</dbReference>
<evidence type="ECO:0000256" key="7">
    <source>
        <dbReference type="ARBA" id="ARBA00023136"/>
    </source>
</evidence>
<protein>
    <submittedName>
        <fullName evidence="12">Protein dachsous-like</fullName>
    </submittedName>
</protein>
<dbReference type="STRING" id="121845.A0A3Q0IQ22"/>
<feature type="domain" description="Cadherin" evidence="10">
    <location>
        <begin position="49"/>
        <end position="114"/>
    </location>
</feature>
<keyword evidence="3" id="KW-0677">Repeat</keyword>
<dbReference type="InterPro" id="IPR020894">
    <property type="entry name" value="Cadherin_CS"/>
</dbReference>
<proteinExistence type="predicted"/>
<dbReference type="Proteomes" id="UP000079169">
    <property type="component" value="Unplaced"/>
</dbReference>
<feature type="chain" id="PRO_5018017721" evidence="9">
    <location>
        <begin position="16"/>
        <end position="122"/>
    </location>
</feature>
<dbReference type="GeneID" id="113466844"/>
<evidence type="ECO:0000313" key="12">
    <source>
        <dbReference type="RefSeq" id="XP_026678391.1"/>
    </source>
</evidence>
<dbReference type="Gene3D" id="2.60.40.60">
    <property type="entry name" value="Cadherins"/>
    <property type="match status" value="1"/>
</dbReference>
<organism evidence="11 12">
    <name type="scientific">Diaphorina citri</name>
    <name type="common">Asian citrus psyllid</name>
    <dbReference type="NCBI Taxonomy" id="121845"/>
    <lineage>
        <taxon>Eukaryota</taxon>
        <taxon>Metazoa</taxon>
        <taxon>Ecdysozoa</taxon>
        <taxon>Arthropoda</taxon>
        <taxon>Hexapoda</taxon>
        <taxon>Insecta</taxon>
        <taxon>Pterygota</taxon>
        <taxon>Neoptera</taxon>
        <taxon>Paraneoptera</taxon>
        <taxon>Hemiptera</taxon>
        <taxon>Sternorrhyncha</taxon>
        <taxon>Psylloidea</taxon>
        <taxon>Psyllidae</taxon>
        <taxon>Diaphorininae</taxon>
        <taxon>Diaphorina</taxon>
    </lineage>
</organism>
<dbReference type="GO" id="GO:0005509">
    <property type="term" value="F:calcium ion binding"/>
    <property type="evidence" value="ECO:0007669"/>
    <property type="project" value="UniProtKB-UniRule"/>
</dbReference>
<dbReference type="InterPro" id="IPR002126">
    <property type="entry name" value="Cadherin-like_dom"/>
</dbReference>
<dbReference type="InterPro" id="IPR015919">
    <property type="entry name" value="Cadherin-like_sf"/>
</dbReference>
<keyword evidence="6" id="KW-1133">Transmembrane helix</keyword>
<evidence type="ECO:0000256" key="9">
    <source>
        <dbReference type="SAM" id="SignalP"/>
    </source>
</evidence>
<keyword evidence="11" id="KW-1185">Reference proteome</keyword>
<evidence type="ECO:0000256" key="2">
    <source>
        <dbReference type="ARBA" id="ARBA00022692"/>
    </source>
</evidence>
<keyword evidence="5" id="KW-0130">Cell adhesion</keyword>
<keyword evidence="2" id="KW-0812">Transmembrane</keyword>
<keyword evidence="7" id="KW-0472">Membrane</keyword>
<dbReference type="GO" id="GO:0005911">
    <property type="term" value="C:cell-cell junction"/>
    <property type="evidence" value="ECO:0007669"/>
    <property type="project" value="TreeGrafter"/>
</dbReference>
<comment type="subcellular location">
    <subcellularLocation>
        <location evidence="1">Membrane</location>
    </subcellularLocation>
</comment>
<evidence type="ECO:0000313" key="11">
    <source>
        <dbReference type="Proteomes" id="UP000079169"/>
    </source>
</evidence>
<dbReference type="SUPFAM" id="SSF49313">
    <property type="entry name" value="Cadherin-like"/>
    <property type="match status" value="1"/>
</dbReference>
<dbReference type="PROSITE" id="PS00232">
    <property type="entry name" value="CADHERIN_1"/>
    <property type="match status" value="1"/>
</dbReference>
<gene>
    <name evidence="12" type="primary">LOC113466844</name>
</gene>
<evidence type="ECO:0000256" key="8">
    <source>
        <dbReference type="PROSITE-ProRule" id="PRU00043"/>
    </source>
</evidence>
<evidence type="ECO:0000256" key="6">
    <source>
        <dbReference type="ARBA" id="ARBA00022989"/>
    </source>
</evidence>
<dbReference type="KEGG" id="dci:113466844"/>
<dbReference type="CDD" id="cd11304">
    <property type="entry name" value="Cadherin_repeat"/>
    <property type="match status" value="1"/>
</dbReference>
<dbReference type="PRINTS" id="PR00205">
    <property type="entry name" value="CADHERIN"/>
</dbReference>
<evidence type="ECO:0000256" key="4">
    <source>
        <dbReference type="ARBA" id="ARBA00022837"/>
    </source>
</evidence>
<evidence type="ECO:0000256" key="5">
    <source>
        <dbReference type="ARBA" id="ARBA00022889"/>
    </source>
</evidence>
<keyword evidence="4 8" id="KW-0106">Calcium</keyword>
<feature type="signal peptide" evidence="9">
    <location>
        <begin position="1"/>
        <end position="15"/>
    </location>
</feature>
<dbReference type="PaxDb" id="121845-A0A3Q0IQ22"/>
<dbReference type="AlphaFoldDB" id="A0A3Q0IQ22"/>
<evidence type="ECO:0000256" key="1">
    <source>
        <dbReference type="ARBA" id="ARBA00004370"/>
    </source>
</evidence>
<dbReference type="GO" id="GO:0005886">
    <property type="term" value="C:plasma membrane"/>
    <property type="evidence" value="ECO:0007669"/>
    <property type="project" value="InterPro"/>
</dbReference>
<keyword evidence="9" id="KW-0732">Signal</keyword>
<dbReference type="PROSITE" id="PS50268">
    <property type="entry name" value="CADHERIN_2"/>
    <property type="match status" value="1"/>
</dbReference>
<dbReference type="RefSeq" id="XP_026678391.1">
    <property type="nucleotide sequence ID" value="XM_026822590.1"/>
</dbReference>
<evidence type="ECO:0000256" key="3">
    <source>
        <dbReference type="ARBA" id="ARBA00022737"/>
    </source>
</evidence>
<evidence type="ECO:0000259" key="10">
    <source>
        <dbReference type="PROSITE" id="PS50268"/>
    </source>
</evidence>
<name>A0A3Q0IQ22_DIACI</name>
<dbReference type="InterPro" id="IPR050971">
    <property type="entry name" value="Cadherin-domain_protein"/>
</dbReference>
<reference evidence="12" key="1">
    <citation type="submission" date="2025-08" db="UniProtKB">
        <authorList>
            <consortium name="RefSeq"/>
        </authorList>
    </citation>
    <scope>IDENTIFICATION</scope>
</reference>
<sequence>MRLWRLLWLLAAVAADEHLRDLEISEGVPVGTRVGFIGDGFVGDSGPPYLIVPVPGSAVDTDLSIEQNTGEIRTKVPLDRETRSSYSLVAIPLSGENVRVVVRVIDENDNAPTFPSPFMSRV</sequence>
<accession>A0A3Q0IQ22</accession>
<feature type="non-terminal residue" evidence="12">
    <location>
        <position position="122"/>
    </location>
</feature>
<dbReference type="SMART" id="SM00112">
    <property type="entry name" value="CA"/>
    <property type="match status" value="1"/>
</dbReference>
<dbReference type="GO" id="GO:0007156">
    <property type="term" value="P:homophilic cell adhesion via plasma membrane adhesion molecules"/>
    <property type="evidence" value="ECO:0007669"/>
    <property type="project" value="InterPro"/>
</dbReference>
<dbReference type="PANTHER" id="PTHR24025:SF23">
    <property type="entry name" value="NEURAL-CADHERIN"/>
    <property type="match status" value="1"/>
</dbReference>